<evidence type="ECO:0000313" key="8">
    <source>
        <dbReference type="Proteomes" id="UP000252345"/>
    </source>
</evidence>
<evidence type="ECO:0000313" key="7">
    <source>
        <dbReference type="EMBL" id="RBP99855.1"/>
    </source>
</evidence>
<dbReference type="InterPro" id="IPR036397">
    <property type="entry name" value="RNaseH_sf"/>
</dbReference>
<gene>
    <name evidence="7" type="ORF">CRD59_02145</name>
</gene>
<dbReference type="Gene3D" id="3.30.420.10">
    <property type="entry name" value="Ribonuclease H-like superfamily/Ribonuclease H"/>
    <property type="match status" value="1"/>
</dbReference>
<dbReference type="RefSeq" id="WP_113852951.1">
    <property type="nucleotide sequence ID" value="NZ_PDCH01000002.1"/>
</dbReference>
<comment type="similarity">
    <text evidence="1">Belongs to the oligoribonuclease family.</text>
</comment>
<name>A0A366KDN7_9BIFI</name>
<sequence length="234" mass="26390">MSDTSEETFTPEESRMIWIDCEMTGLDIFHDELCEVSVVPTDFNLKVLDQGIDLVIRPSDAAVAHMDDFVRHMHTSSGLVDEWNKDGLSLEEAQRQVVAYVKRFLPERGKAHLAGNSVGSDKKFLDRYMPDLMGLLHYRVIDVSTLKELARRWYPAVYVNKPAKHGGHRALADIIESADELRYYRDMFFVPAPGPDAAAAKAGAGQVERTSLLRSYEAEGRPVEDASTPQKRDY</sequence>
<dbReference type="PANTHER" id="PTHR11046:SF0">
    <property type="entry name" value="OLIGORIBONUCLEASE, MITOCHONDRIAL"/>
    <property type="match status" value="1"/>
</dbReference>
<evidence type="ECO:0000259" key="6">
    <source>
        <dbReference type="SMART" id="SM00479"/>
    </source>
</evidence>
<keyword evidence="2" id="KW-0540">Nuclease</keyword>
<feature type="compositionally biased region" description="Basic and acidic residues" evidence="5">
    <location>
        <begin position="216"/>
        <end position="234"/>
    </location>
</feature>
<dbReference type="EMBL" id="PDCH01000002">
    <property type="protein sequence ID" value="RBP99855.1"/>
    <property type="molecule type" value="Genomic_DNA"/>
</dbReference>
<dbReference type="AlphaFoldDB" id="A0A366KDN7"/>
<dbReference type="PANTHER" id="PTHR11046">
    <property type="entry name" value="OLIGORIBONUCLEASE, MITOCHONDRIAL"/>
    <property type="match status" value="1"/>
</dbReference>
<reference evidence="7 8" key="1">
    <citation type="submission" date="2017-10" db="EMBL/GenBank/DDBJ databases">
        <title>Bifidobacterium xylocopum sp. nov. and Bifidobacterium aemilianum sp. nov., from the carpenter bee (Xylocopa violacea) digestive tract.</title>
        <authorList>
            <person name="Alberoni D."/>
            <person name="Baffoni L."/>
            <person name="Di Gioia D."/>
            <person name="Gaggia F."/>
            <person name="Biavati B."/>
        </authorList>
    </citation>
    <scope>NUCLEOTIDE SEQUENCE [LARGE SCALE GENOMIC DNA]</scope>
    <source>
        <strain evidence="7 8">XV2</strain>
    </source>
</reference>
<comment type="caution">
    <text evidence="7">The sequence shown here is derived from an EMBL/GenBank/DDBJ whole genome shotgun (WGS) entry which is preliminary data.</text>
</comment>
<evidence type="ECO:0000256" key="2">
    <source>
        <dbReference type="ARBA" id="ARBA00022722"/>
    </source>
</evidence>
<evidence type="ECO:0000256" key="1">
    <source>
        <dbReference type="ARBA" id="ARBA00009921"/>
    </source>
</evidence>
<dbReference type="InterPro" id="IPR012337">
    <property type="entry name" value="RNaseH-like_sf"/>
</dbReference>
<feature type="domain" description="Exonuclease" evidence="6">
    <location>
        <begin position="15"/>
        <end position="190"/>
    </location>
</feature>
<evidence type="ECO:0000256" key="4">
    <source>
        <dbReference type="ARBA" id="ARBA00022839"/>
    </source>
</evidence>
<dbReference type="InterPro" id="IPR013520">
    <property type="entry name" value="Ribonucl_H"/>
</dbReference>
<protein>
    <submittedName>
        <fullName evidence="7">Oligoribonuclease</fullName>
    </submittedName>
</protein>
<dbReference type="OrthoDB" id="9801329at2"/>
<dbReference type="SUPFAM" id="SSF53098">
    <property type="entry name" value="Ribonuclease H-like"/>
    <property type="match status" value="1"/>
</dbReference>
<keyword evidence="4" id="KW-0269">Exonuclease</keyword>
<dbReference type="Pfam" id="PF00929">
    <property type="entry name" value="RNase_T"/>
    <property type="match status" value="1"/>
</dbReference>
<dbReference type="GO" id="GO:0000175">
    <property type="term" value="F:3'-5'-RNA exonuclease activity"/>
    <property type="evidence" value="ECO:0007669"/>
    <property type="project" value="InterPro"/>
</dbReference>
<evidence type="ECO:0000256" key="5">
    <source>
        <dbReference type="SAM" id="MobiDB-lite"/>
    </source>
</evidence>
<feature type="region of interest" description="Disordered" evidence="5">
    <location>
        <begin position="214"/>
        <end position="234"/>
    </location>
</feature>
<dbReference type="InterPro" id="IPR022894">
    <property type="entry name" value="Oligoribonuclease"/>
</dbReference>
<keyword evidence="8" id="KW-1185">Reference proteome</keyword>
<dbReference type="Proteomes" id="UP000252345">
    <property type="component" value="Unassembled WGS sequence"/>
</dbReference>
<evidence type="ECO:0000256" key="3">
    <source>
        <dbReference type="ARBA" id="ARBA00022801"/>
    </source>
</evidence>
<dbReference type="CDD" id="cd06135">
    <property type="entry name" value="Orn"/>
    <property type="match status" value="1"/>
</dbReference>
<accession>A0A366KDN7</accession>
<proteinExistence type="inferred from homology"/>
<dbReference type="GO" id="GO:0003676">
    <property type="term" value="F:nucleic acid binding"/>
    <property type="evidence" value="ECO:0007669"/>
    <property type="project" value="InterPro"/>
</dbReference>
<dbReference type="SMART" id="SM00479">
    <property type="entry name" value="EXOIII"/>
    <property type="match status" value="1"/>
</dbReference>
<keyword evidence="3" id="KW-0378">Hydrolase</keyword>
<dbReference type="NCBIfam" id="NF003765">
    <property type="entry name" value="PRK05359.1"/>
    <property type="match status" value="1"/>
</dbReference>
<organism evidence="7 8">
    <name type="scientific">Bifidobacterium xylocopae</name>
    <dbReference type="NCBI Taxonomy" id="2493119"/>
    <lineage>
        <taxon>Bacteria</taxon>
        <taxon>Bacillati</taxon>
        <taxon>Actinomycetota</taxon>
        <taxon>Actinomycetes</taxon>
        <taxon>Bifidobacteriales</taxon>
        <taxon>Bifidobacteriaceae</taxon>
        <taxon>Bifidobacterium</taxon>
    </lineage>
</organism>